<dbReference type="AlphaFoldDB" id="A0A1H0G7U0"/>
<protein>
    <submittedName>
        <fullName evidence="2">Uncharacterized protein</fullName>
    </submittedName>
</protein>
<feature type="transmembrane region" description="Helical" evidence="1">
    <location>
        <begin position="18"/>
        <end position="41"/>
    </location>
</feature>
<dbReference type="EMBL" id="FNID01000048">
    <property type="protein sequence ID" value="SDO02936.1"/>
    <property type="molecule type" value="Genomic_DNA"/>
</dbReference>
<dbReference type="RefSeq" id="WP_092643253.1">
    <property type="nucleotide sequence ID" value="NZ_FNID01000048.1"/>
</dbReference>
<gene>
    <name evidence="2" type="ORF">SAMN05192585_14816</name>
</gene>
<dbReference type="Proteomes" id="UP000199182">
    <property type="component" value="Unassembled WGS sequence"/>
</dbReference>
<dbReference type="STRING" id="258515.SAMN05192585_14816"/>
<dbReference type="OrthoDB" id="2062630at2"/>
<evidence type="ECO:0000313" key="3">
    <source>
        <dbReference type="Proteomes" id="UP000199182"/>
    </source>
</evidence>
<keyword evidence="1" id="KW-0812">Transmembrane</keyword>
<organism evidence="2 3">
    <name type="scientific">Acetanaerobacterium elongatum</name>
    <dbReference type="NCBI Taxonomy" id="258515"/>
    <lineage>
        <taxon>Bacteria</taxon>
        <taxon>Bacillati</taxon>
        <taxon>Bacillota</taxon>
        <taxon>Clostridia</taxon>
        <taxon>Eubacteriales</taxon>
        <taxon>Oscillospiraceae</taxon>
        <taxon>Acetanaerobacterium</taxon>
    </lineage>
</organism>
<keyword evidence="3" id="KW-1185">Reference proteome</keyword>
<sequence>MDVFCEQLVTKRSDIKTVLLRIGIILAAIILIIVCGFLTLILREFSFLGLMGIAGVGYGAWYLLTSLNIEFEYSLTNGEIDIDKIVAQRKRKRLITVVCKQVESMGKYKAAAHEHTNYKTRIFACEDARDEENTWFVVYNSVNFGKTLVVFNPPEKMRTAMKPFIPKTISYDLQRNGLM</sequence>
<keyword evidence="1" id="KW-1133">Transmembrane helix</keyword>
<proteinExistence type="predicted"/>
<evidence type="ECO:0000313" key="2">
    <source>
        <dbReference type="EMBL" id="SDO02936.1"/>
    </source>
</evidence>
<feature type="transmembrane region" description="Helical" evidence="1">
    <location>
        <begin position="47"/>
        <end position="64"/>
    </location>
</feature>
<accession>A0A1H0G7U0</accession>
<reference evidence="2 3" key="1">
    <citation type="submission" date="2016-10" db="EMBL/GenBank/DDBJ databases">
        <authorList>
            <person name="de Groot N.N."/>
        </authorList>
    </citation>
    <scope>NUCLEOTIDE SEQUENCE [LARGE SCALE GENOMIC DNA]</scope>
    <source>
        <strain evidence="2 3">CGMCC 1.5012</strain>
    </source>
</reference>
<name>A0A1H0G7U0_9FIRM</name>
<keyword evidence="1" id="KW-0472">Membrane</keyword>
<evidence type="ECO:0000256" key="1">
    <source>
        <dbReference type="SAM" id="Phobius"/>
    </source>
</evidence>